<feature type="region of interest" description="Disordered" evidence="1">
    <location>
        <begin position="1"/>
        <end position="26"/>
    </location>
</feature>
<proteinExistence type="predicted"/>
<dbReference type="EMBL" id="BJFL01000126">
    <property type="protein sequence ID" value="GDY34103.1"/>
    <property type="molecule type" value="Genomic_DNA"/>
</dbReference>
<evidence type="ECO:0000313" key="2">
    <source>
        <dbReference type="EMBL" id="GDY34103.1"/>
    </source>
</evidence>
<evidence type="ECO:0000256" key="1">
    <source>
        <dbReference type="SAM" id="MobiDB-lite"/>
    </source>
</evidence>
<dbReference type="AlphaFoldDB" id="A0A4D4JJL8"/>
<reference evidence="3" key="1">
    <citation type="submission" date="2019-04" db="EMBL/GenBank/DDBJ databases">
        <title>Draft genome sequence of Pseudonocardiaceae bacterium SL3-2-4.</title>
        <authorList>
            <person name="Ningsih F."/>
            <person name="Yokota A."/>
            <person name="Sakai Y."/>
            <person name="Nanatani K."/>
            <person name="Yabe S."/>
            <person name="Oetari A."/>
            <person name="Sjamsuridzal W."/>
        </authorList>
    </citation>
    <scope>NUCLEOTIDE SEQUENCE [LARGE SCALE GENOMIC DNA]</scope>
    <source>
        <strain evidence="3">SL3-2-4</strain>
    </source>
</reference>
<organism evidence="2 3">
    <name type="scientific">Gandjariella thermophila</name>
    <dbReference type="NCBI Taxonomy" id="1931992"/>
    <lineage>
        <taxon>Bacteria</taxon>
        <taxon>Bacillati</taxon>
        <taxon>Actinomycetota</taxon>
        <taxon>Actinomycetes</taxon>
        <taxon>Pseudonocardiales</taxon>
        <taxon>Pseudonocardiaceae</taxon>
        <taxon>Gandjariella</taxon>
    </lineage>
</organism>
<gene>
    <name evidence="2" type="ORF">GTS_57360</name>
</gene>
<name>A0A4D4JJL8_9PSEU</name>
<sequence length="258" mass="28814">MGASPAHRPPATVHPSRISQASGHRGGTPLAAEELWGWPVDVLDRLLELRQQAWKGAIPLEEWREGDAALRAGQPAVDKDEVEEFQQELMVNGPADLPREESGRLVGRLTALANRAPSDEQLWEELATVAKVLADRKRSSRLAATYHAARERIVTWLTRPGGGIDPVTGLPWSQIARYRIVDDPDLGRVPQYVDAARQLAKADASDEERARAEMLVETTRWQQIAGPMAELNQRYLTWFPRLILSDLWSRASSHLCQV</sequence>
<protein>
    <submittedName>
        <fullName evidence="2">Uncharacterized protein</fullName>
    </submittedName>
</protein>
<accession>A0A4D4JJL8</accession>
<evidence type="ECO:0000313" key="3">
    <source>
        <dbReference type="Proteomes" id="UP000298860"/>
    </source>
</evidence>
<dbReference type="Proteomes" id="UP000298860">
    <property type="component" value="Unassembled WGS sequence"/>
</dbReference>
<keyword evidence="3" id="KW-1185">Reference proteome</keyword>
<comment type="caution">
    <text evidence="2">The sequence shown here is derived from an EMBL/GenBank/DDBJ whole genome shotgun (WGS) entry which is preliminary data.</text>
</comment>